<evidence type="ECO:0000313" key="2">
    <source>
        <dbReference type="Proteomes" id="UP001178461"/>
    </source>
</evidence>
<keyword evidence="2" id="KW-1185">Reference proteome</keyword>
<dbReference type="Proteomes" id="UP001178461">
    <property type="component" value="Chromosome 5"/>
</dbReference>
<organism evidence="1 2">
    <name type="scientific">Podarcis lilfordi</name>
    <name type="common">Lilford's wall lizard</name>
    <dbReference type="NCBI Taxonomy" id="74358"/>
    <lineage>
        <taxon>Eukaryota</taxon>
        <taxon>Metazoa</taxon>
        <taxon>Chordata</taxon>
        <taxon>Craniata</taxon>
        <taxon>Vertebrata</taxon>
        <taxon>Euteleostomi</taxon>
        <taxon>Lepidosauria</taxon>
        <taxon>Squamata</taxon>
        <taxon>Bifurcata</taxon>
        <taxon>Unidentata</taxon>
        <taxon>Episquamata</taxon>
        <taxon>Laterata</taxon>
        <taxon>Lacertibaenia</taxon>
        <taxon>Lacertidae</taxon>
        <taxon>Podarcis</taxon>
    </lineage>
</organism>
<accession>A0AA35P3T6</accession>
<protein>
    <submittedName>
        <fullName evidence="1">Uncharacterized protein</fullName>
    </submittedName>
</protein>
<reference evidence="1" key="1">
    <citation type="submission" date="2022-12" db="EMBL/GenBank/DDBJ databases">
        <authorList>
            <person name="Alioto T."/>
            <person name="Alioto T."/>
            <person name="Gomez Garrido J."/>
        </authorList>
    </citation>
    <scope>NUCLEOTIDE SEQUENCE</scope>
</reference>
<gene>
    <name evidence="1" type="ORF">PODLI_1B031146</name>
</gene>
<name>A0AA35P3T6_9SAUR</name>
<dbReference type="EMBL" id="OX395130">
    <property type="protein sequence ID" value="CAI5774521.1"/>
    <property type="molecule type" value="Genomic_DNA"/>
</dbReference>
<sequence>MDFGTALQLYGILDPVGKDFVFHPMCLKMQFFLCASLEKAIERTQRDNVLAEQESSSELQKSLFSN</sequence>
<proteinExistence type="predicted"/>
<evidence type="ECO:0000313" key="1">
    <source>
        <dbReference type="EMBL" id="CAI5774521.1"/>
    </source>
</evidence>
<dbReference type="AlphaFoldDB" id="A0AA35P3T6"/>